<dbReference type="PROSITE" id="PS50297">
    <property type="entry name" value="ANK_REP_REGION"/>
    <property type="match status" value="1"/>
</dbReference>
<comment type="caution">
    <text evidence="5">The sequence shown here is derived from an EMBL/GenBank/DDBJ whole genome shotgun (WGS) entry which is preliminary data.</text>
</comment>
<dbReference type="PANTHER" id="PTHR24171:SF8">
    <property type="entry name" value="BRCA1-ASSOCIATED RING DOMAIN PROTEIN 1"/>
    <property type="match status" value="1"/>
</dbReference>
<organism evidence="5 6">
    <name type="scientific">Flagellimonas ochracea</name>
    <dbReference type="NCBI Taxonomy" id="2696472"/>
    <lineage>
        <taxon>Bacteria</taxon>
        <taxon>Pseudomonadati</taxon>
        <taxon>Bacteroidota</taxon>
        <taxon>Flavobacteriia</taxon>
        <taxon>Flavobacteriales</taxon>
        <taxon>Flavobacteriaceae</taxon>
        <taxon>Flagellimonas</taxon>
    </lineage>
</organism>
<keyword evidence="2 3" id="KW-0040">ANK repeat</keyword>
<evidence type="ECO:0000256" key="1">
    <source>
        <dbReference type="ARBA" id="ARBA00022737"/>
    </source>
</evidence>
<dbReference type="Gene3D" id="1.25.40.20">
    <property type="entry name" value="Ankyrin repeat-containing domain"/>
    <property type="match status" value="1"/>
</dbReference>
<reference evidence="5" key="1">
    <citation type="submission" date="2020-01" db="EMBL/GenBank/DDBJ databases">
        <title>Muricauda ochracea sp. nov., isolated from a tidal flat of Garorim bay in Korea.</title>
        <authorList>
            <person name="Kim D."/>
            <person name="Yoo Y."/>
            <person name="Kim J.-J."/>
        </authorList>
    </citation>
    <scope>NUCLEOTIDE SEQUENCE</scope>
    <source>
        <strain evidence="5">JGD-17</strain>
    </source>
</reference>
<feature type="repeat" description="ANK" evidence="3">
    <location>
        <begin position="69"/>
        <end position="101"/>
    </location>
</feature>
<feature type="chain" id="PRO_5037960666" evidence="4">
    <location>
        <begin position="22"/>
        <end position="128"/>
    </location>
</feature>
<dbReference type="EMBL" id="JAAABI010000003">
    <property type="protein sequence ID" value="NAY92465.1"/>
    <property type="molecule type" value="Genomic_DNA"/>
</dbReference>
<proteinExistence type="predicted"/>
<keyword evidence="6" id="KW-1185">Reference proteome</keyword>
<dbReference type="GO" id="GO:0004842">
    <property type="term" value="F:ubiquitin-protein transferase activity"/>
    <property type="evidence" value="ECO:0007669"/>
    <property type="project" value="TreeGrafter"/>
</dbReference>
<sequence>MRKTMLSLVAICMLVVTGVQAAEIELSANSESTTVSVEPNALCKAVMQGDVDTVKKLIESGEDVNRRSLGMAPIHFAARYNQAEILELLIENGAKLNKRCSKGYTAKKHAEMSNATESLAVIETAMKK</sequence>
<keyword evidence="1" id="KW-0677">Repeat</keyword>
<dbReference type="Proteomes" id="UP000667650">
    <property type="component" value="Unassembled WGS sequence"/>
</dbReference>
<evidence type="ECO:0000256" key="3">
    <source>
        <dbReference type="PROSITE-ProRule" id="PRU00023"/>
    </source>
</evidence>
<dbReference type="Pfam" id="PF12796">
    <property type="entry name" value="Ank_2"/>
    <property type="match status" value="1"/>
</dbReference>
<dbReference type="RefSeq" id="WP_166523883.1">
    <property type="nucleotide sequence ID" value="NZ_JAAABI010000003.1"/>
</dbReference>
<name>A0A964TCT2_9FLAO</name>
<gene>
    <name evidence="5" type="ORF">GTQ34_11085</name>
</gene>
<dbReference type="GO" id="GO:0085020">
    <property type="term" value="P:protein K6-linked ubiquitination"/>
    <property type="evidence" value="ECO:0007669"/>
    <property type="project" value="TreeGrafter"/>
</dbReference>
<dbReference type="SUPFAM" id="SSF48403">
    <property type="entry name" value="Ankyrin repeat"/>
    <property type="match status" value="1"/>
</dbReference>
<evidence type="ECO:0000313" key="6">
    <source>
        <dbReference type="Proteomes" id="UP000667650"/>
    </source>
</evidence>
<accession>A0A964TCT2</accession>
<keyword evidence="4" id="KW-0732">Signal</keyword>
<feature type="signal peptide" evidence="4">
    <location>
        <begin position="1"/>
        <end position="21"/>
    </location>
</feature>
<dbReference type="InterPro" id="IPR036770">
    <property type="entry name" value="Ankyrin_rpt-contain_sf"/>
</dbReference>
<evidence type="ECO:0000256" key="2">
    <source>
        <dbReference type="ARBA" id="ARBA00023043"/>
    </source>
</evidence>
<dbReference type="AlphaFoldDB" id="A0A964TCT2"/>
<evidence type="ECO:0000256" key="4">
    <source>
        <dbReference type="SAM" id="SignalP"/>
    </source>
</evidence>
<dbReference type="PANTHER" id="PTHR24171">
    <property type="entry name" value="ANKYRIN REPEAT DOMAIN-CONTAINING PROTEIN 39-RELATED"/>
    <property type="match status" value="1"/>
</dbReference>
<dbReference type="PROSITE" id="PS50088">
    <property type="entry name" value="ANK_REPEAT"/>
    <property type="match status" value="1"/>
</dbReference>
<evidence type="ECO:0000313" key="5">
    <source>
        <dbReference type="EMBL" id="NAY92465.1"/>
    </source>
</evidence>
<protein>
    <submittedName>
        <fullName evidence="5">Ankyrin repeat domain-containing protein</fullName>
    </submittedName>
</protein>
<dbReference type="SMART" id="SM00248">
    <property type="entry name" value="ANK"/>
    <property type="match status" value="2"/>
</dbReference>
<dbReference type="InterPro" id="IPR002110">
    <property type="entry name" value="Ankyrin_rpt"/>
</dbReference>